<dbReference type="RefSeq" id="WP_109367589.1">
    <property type="nucleotide sequence ID" value="NZ_OOFM01000004.1"/>
</dbReference>
<feature type="transmembrane region" description="Helical" evidence="1">
    <location>
        <begin position="23"/>
        <end position="43"/>
    </location>
</feature>
<keyword evidence="1" id="KW-0472">Membrane</keyword>
<protein>
    <submittedName>
        <fullName evidence="2">Uncharacterized protein</fullName>
    </submittedName>
</protein>
<evidence type="ECO:0000256" key="1">
    <source>
        <dbReference type="SAM" id="Phobius"/>
    </source>
</evidence>
<evidence type="ECO:0000313" key="3">
    <source>
        <dbReference type="Proteomes" id="UP000246073"/>
    </source>
</evidence>
<keyword evidence="1" id="KW-0812">Transmembrane</keyword>
<feature type="transmembrane region" description="Helical" evidence="1">
    <location>
        <begin position="97"/>
        <end position="118"/>
    </location>
</feature>
<evidence type="ECO:0000313" key="2">
    <source>
        <dbReference type="EMBL" id="SPL63704.1"/>
    </source>
</evidence>
<feature type="transmembrane region" description="Helical" evidence="1">
    <location>
        <begin position="55"/>
        <end position="77"/>
    </location>
</feature>
<proteinExistence type="predicted"/>
<gene>
    <name evidence="2" type="ORF">OHAE_3636</name>
</gene>
<sequence length="130" mass="13531">MADESDFQLQNSNQAIEFAKESVRLGVTVNGGAAVAIIGFLGAKENISDPQAIRYALACFATGVGLSFFAAIAGYFAQTCFAHWNYLRGSGKDASAGLAYALSTLGILCIVGSVAVFIRGVIVVGRALFV</sequence>
<organism evidence="2 3">
    <name type="scientific">Ochrobactrum soli</name>
    <dbReference type="NCBI Taxonomy" id="2448455"/>
    <lineage>
        <taxon>Bacteria</taxon>
        <taxon>Pseudomonadati</taxon>
        <taxon>Pseudomonadota</taxon>
        <taxon>Alphaproteobacteria</taxon>
        <taxon>Hyphomicrobiales</taxon>
        <taxon>Brucellaceae</taxon>
        <taxon>Brucella/Ochrobactrum group</taxon>
        <taxon>Ochrobactrum</taxon>
    </lineage>
</organism>
<dbReference type="EMBL" id="OOFM01000004">
    <property type="protein sequence ID" value="SPL63704.1"/>
    <property type="molecule type" value="Genomic_DNA"/>
</dbReference>
<accession>A0A2P9HHW8</accession>
<reference evidence="3" key="1">
    <citation type="submission" date="2017-12" db="EMBL/GenBank/DDBJ databases">
        <authorList>
            <person name="Diaz M."/>
        </authorList>
    </citation>
    <scope>NUCLEOTIDE SEQUENCE [LARGE SCALE GENOMIC DNA]</scope>
    <source>
        <strain evidence="3">FI11154</strain>
    </source>
</reference>
<dbReference type="Proteomes" id="UP000246073">
    <property type="component" value="Unassembled WGS sequence"/>
</dbReference>
<keyword evidence="1" id="KW-1133">Transmembrane helix</keyword>
<name>A0A2P9HHW8_9HYPH</name>
<dbReference type="AlphaFoldDB" id="A0A2P9HHW8"/>